<dbReference type="Proteomes" id="UP000677244">
    <property type="component" value="Unassembled WGS sequence"/>
</dbReference>
<feature type="compositionally biased region" description="Polar residues" evidence="1">
    <location>
        <begin position="186"/>
        <end position="198"/>
    </location>
</feature>
<evidence type="ECO:0000313" key="3">
    <source>
        <dbReference type="EMBL" id="MBO9199100.1"/>
    </source>
</evidence>
<gene>
    <name evidence="3" type="ORF">J7I42_02420</name>
</gene>
<dbReference type="EMBL" id="JAGHKO010000001">
    <property type="protein sequence ID" value="MBO9199100.1"/>
    <property type="molecule type" value="Genomic_DNA"/>
</dbReference>
<feature type="chain" id="PRO_5047132807" description="DUF4468 domain-containing protein" evidence="2">
    <location>
        <begin position="23"/>
        <end position="224"/>
    </location>
</feature>
<organism evidence="3 4">
    <name type="scientific">Niastella soli</name>
    <dbReference type="NCBI Taxonomy" id="2821487"/>
    <lineage>
        <taxon>Bacteria</taxon>
        <taxon>Pseudomonadati</taxon>
        <taxon>Bacteroidota</taxon>
        <taxon>Chitinophagia</taxon>
        <taxon>Chitinophagales</taxon>
        <taxon>Chitinophagaceae</taxon>
        <taxon>Niastella</taxon>
    </lineage>
</organism>
<name>A0ABS3YMJ3_9BACT</name>
<evidence type="ECO:0000313" key="4">
    <source>
        <dbReference type="Proteomes" id="UP000677244"/>
    </source>
</evidence>
<feature type="region of interest" description="Disordered" evidence="1">
    <location>
        <begin position="186"/>
        <end position="224"/>
    </location>
</feature>
<comment type="caution">
    <text evidence="3">The sequence shown here is derived from an EMBL/GenBank/DDBJ whole genome shotgun (WGS) entry which is preliminary data.</text>
</comment>
<evidence type="ECO:0000256" key="2">
    <source>
        <dbReference type="SAM" id="SignalP"/>
    </source>
</evidence>
<keyword evidence="4" id="KW-1185">Reference proteome</keyword>
<keyword evidence="2" id="KW-0732">Signal</keyword>
<evidence type="ECO:0000256" key="1">
    <source>
        <dbReference type="SAM" id="MobiDB-lite"/>
    </source>
</evidence>
<feature type="signal peptide" evidence="2">
    <location>
        <begin position="1"/>
        <end position="22"/>
    </location>
</feature>
<dbReference type="RefSeq" id="WP_209137176.1">
    <property type="nucleotide sequence ID" value="NZ_JAGHKO010000001.1"/>
</dbReference>
<sequence length="224" mass="25747">MKVSLPLMVLVTVITVSTPVFSQSGETKIEFQKGDKVSAIIELPYSARVVEEAIQQWMEKKGGKSDRVKSFDVFRNTRLDKDEPEIVDVYYKVDRKVAKDKETATVYLLIGRPGENVGLRTEDDHFKIAESKELLNKMAPYIDAYNLEVQVKLQEEVVKKSEKKLLNLKDDQYDLEKKIKNLQDKLAQNKNDQQVQTDDLNRQKEALNVIQNKKDTSQGKLSKQ</sequence>
<evidence type="ECO:0008006" key="5">
    <source>
        <dbReference type="Google" id="ProtNLM"/>
    </source>
</evidence>
<accession>A0ABS3YMJ3</accession>
<proteinExistence type="predicted"/>
<protein>
    <recommendedName>
        <fullName evidence="5">DUF4468 domain-containing protein</fullName>
    </recommendedName>
</protein>
<reference evidence="3 4" key="1">
    <citation type="submission" date="2021-03" db="EMBL/GenBank/DDBJ databases">
        <title>Assistant Professor.</title>
        <authorList>
            <person name="Huq M.A."/>
        </authorList>
    </citation>
    <scope>NUCLEOTIDE SEQUENCE [LARGE SCALE GENOMIC DNA]</scope>
    <source>
        <strain evidence="3 4">MAH-29</strain>
    </source>
</reference>